<dbReference type="GO" id="GO:0005829">
    <property type="term" value="C:cytosol"/>
    <property type="evidence" value="ECO:0007669"/>
    <property type="project" value="Ensembl"/>
</dbReference>
<dbReference type="InParanoid" id="A0A5F8H2J9"/>
<comment type="subunit">
    <text evidence="3">Homodimer.</text>
</comment>
<dbReference type="InterPro" id="IPR022694">
    <property type="entry name" value="3-OHacyl-CoA_DH"/>
</dbReference>
<dbReference type="InterPro" id="IPR006108">
    <property type="entry name" value="3HC_DH_C"/>
</dbReference>
<evidence type="ECO:0000256" key="8">
    <source>
        <dbReference type="ARBA" id="ARBA00038962"/>
    </source>
</evidence>
<keyword evidence="15" id="KW-1185">Reference proteome</keyword>
<dbReference type="InterPro" id="IPR008927">
    <property type="entry name" value="6-PGluconate_DH-like_C_sf"/>
</dbReference>
<dbReference type="GO" id="GO:0019640">
    <property type="term" value="P:D-glucuronate catabolic process to D-xylulose 5-phosphate"/>
    <property type="evidence" value="ECO:0007669"/>
    <property type="project" value="Ensembl"/>
</dbReference>
<dbReference type="GO" id="GO:0006631">
    <property type="term" value="P:fatty acid metabolic process"/>
    <property type="evidence" value="ECO:0007669"/>
    <property type="project" value="InterPro"/>
</dbReference>
<dbReference type="FunFam" id="1.10.1040.10:FF:000023">
    <property type="entry name" value="lambda-crystallin homolog"/>
    <property type="match status" value="1"/>
</dbReference>
<evidence type="ECO:0000256" key="2">
    <source>
        <dbReference type="ARBA" id="ARBA00009463"/>
    </source>
</evidence>
<dbReference type="SUPFAM" id="SSF51735">
    <property type="entry name" value="NAD(P)-binding Rossmann-fold domains"/>
    <property type="match status" value="1"/>
</dbReference>
<dbReference type="Gene3D" id="3.40.50.720">
    <property type="entry name" value="NAD(P)-binding Rossmann-like Domain"/>
    <property type="match status" value="1"/>
</dbReference>
<feature type="site" description="Important for catalytic activity" evidence="10">
    <location>
        <position position="147"/>
    </location>
</feature>
<comment type="subcellular location">
    <subcellularLocation>
        <location evidence="1">Cytoplasm</location>
    </subcellularLocation>
</comment>
<keyword evidence="7" id="KW-0520">NAD</keyword>
<evidence type="ECO:0000256" key="9">
    <source>
        <dbReference type="ARBA" id="ARBA00042709"/>
    </source>
</evidence>
<evidence type="ECO:0000256" key="7">
    <source>
        <dbReference type="ARBA" id="ARBA00023027"/>
    </source>
</evidence>
<keyword evidence="5" id="KW-0597">Phosphoprotein</keyword>
<evidence type="ECO:0000259" key="13">
    <source>
        <dbReference type="Pfam" id="PF02737"/>
    </source>
</evidence>
<evidence type="ECO:0000256" key="1">
    <source>
        <dbReference type="ARBA" id="ARBA00004496"/>
    </source>
</evidence>
<keyword evidence="6" id="KW-0560">Oxidoreductase</keyword>
<dbReference type="SUPFAM" id="SSF48179">
    <property type="entry name" value="6-phosphogluconate dehydrogenase C-terminal domain-like"/>
    <property type="match status" value="1"/>
</dbReference>
<name>A0A5F8H2J9_MONDO</name>
<feature type="domain" description="3-hydroxyacyl-CoA dehydrogenase C-terminal" evidence="12">
    <location>
        <begin position="169"/>
        <end position="242"/>
    </location>
</feature>
<dbReference type="OMA" id="RDNCLTH"/>
<dbReference type="Pfam" id="PF00725">
    <property type="entry name" value="3HCDH"/>
    <property type="match status" value="1"/>
</dbReference>
<reference evidence="14" key="2">
    <citation type="submission" date="2025-08" db="UniProtKB">
        <authorList>
            <consortium name="Ensembl"/>
        </authorList>
    </citation>
    <scope>IDENTIFICATION</scope>
</reference>
<dbReference type="InterPro" id="IPR006176">
    <property type="entry name" value="3-OHacyl-CoA_DH_NAD-bd"/>
</dbReference>
<dbReference type="GeneTree" id="ENSGT00390000007182"/>
<proteinExistence type="inferred from homology"/>
<dbReference type="InterPro" id="IPR013328">
    <property type="entry name" value="6PGD_dom2"/>
</dbReference>
<organism evidence="14 15">
    <name type="scientific">Monodelphis domestica</name>
    <name type="common">Gray short-tailed opossum</name>
    <dbReference type="NCBI Taxonomy" id="13616"/>
    <lineage>
        <taxon>Eukaryota</taxon>
        <taxon>Metazoa</taxon>
        <taxon>Chordata</taxon>
        <taxon>Craniata</taxon>
        <taxon>Vertebrata</taxon>
        <taxon>Euteleostomi</taxon>
        <taxon>Mammalia</taxon>
        <taxon>Metatheria</taxon>
        <taxon>Didelphimorphia</taxon>
        <taxon>Didelphidae</taxon>
        <taxon>Monodelphis</taxon>
    </lineage>
</organism>
<gene>
    <name evidence="14" type="primary">CRYL1</name>
</gene>
<dbReference type="PANTHER" id="PTHR48075">
    <property type="entry name" value="3-HYDROXYACYL-COA DEHYDROGENASE FAMILY PROTEIN"/>
    <property type="match status" value="1"/>
</dbReference>
<dbReference type="Gene3D" id="1.10.1040.10">
    <property type="entry name" value="N-(1-d-carboxylethyl)-l-norvaline Dehydrogenase, domain 2"/>
    <property type="match status" value="1"/>
</dbReference>
<reference evidence="14" key="3">
    <citation type="submission" date="2025-09" db="UniProtKB">
        <authorList>
            <consortium name="Ensembl"/>
        </authorList>
    </citation>
    <scope>IDENTIFICATION</scope>
</reference>
<evidence type="ECO:0000256" key="5">
    <source>
        <dbReference type="ARBA" id="ARBA00022553"/>
    </source>
</evidence>
<dbReference type="GO" id="GO:0042803">
    <property type="term" value="F:protein homodimerization activity"/>
    <property type="evidence" value="ECO:0007669"/>
    <property type="project" value="Ensembl"/>
</dbReference>
<dbReference type="PANTHER" id="PTHR48075:SF1">
    <property type="entry name" value="LAMBDA-CRYSTALLIN HOMOLOG"/>
    <property type="match status" value="1"/>
</dbReference>
<dbReference type="EC" id="1.1.1.45" evidence="8"/>
<dbReference type="FunCoup" id="A0A5F8H2J9">
    <property type="interactions" value="167"/>
</dbReference>
<protein>
    <recommendedName>
        <fullName evidence="9">L-gulonate 3-dehydrogenase</fullName>
        <ecNumber evidence="8">1.1.1.45</ecNumber>
    </recommendedName>
    <alternativeName>
        <fullName evidence="9">L-gulonate 3-dehydrogenase</fullName>
    </alternativeName>
</protein>
<keyword evidence="11" id="KW-0175">Coiled coil</keyword>
<dbReference type="AlphaFoldDB" id="A0A5F8H2J9"/>
<dbReference type="GO" id="GO:0050104">
    <property type="term" value="F:L-gulonate 3-dehydrogenase activity"/>
    <property type="evidence" value="ECO:0000318"/>
    <property type="project" value="GO_Central"/>
</dbReference>
<dbReference type="Bgee" id="ENSMODG00000008139">
    <property type="expression patterns" value="Expressed in kidney and 19 other cell types or tissues"/>
</dbReference>
<sequence length="296" mass="32626">VICPGLNSPGLGVRASGLIGRSWAMLFASGGFKVKLYDIEKQQITNALENIRKEIKTLEQSGLLKGSLSSDQQLALISGCTDLKMAVEGAMHIQECTPENLELKKKVFSQLDLIVDDKVVLSSSTSCLLPSKIFSGLKHVKQCIVAHPVNPPYYKIGLSPVRILKEIDGMILTRIQYAIISEAWRLVDEGLVSPSDLDTVMSDGLGMRYAFIGPLETMHLNAEGMLNYCERYSEGMKHVLKTFGPIPDFSGATLENVHQAMCAHIPADPAHLAARRQWRDECLMKLAKLKSQMQAE</sequence>
<dbReference type="Ensembl" id="ENSMODT00000061803.1">
    <property type="protein sequence ID" value="ENSMODP00000053621.1"/>
    <property type="gene ID" value="ENSMODG00000008139.4"/>
</dbReference>
<dbReference type="FunFam" id="3.40.50.720:FF:000356">
    <property type="entry name" value="Lambda-crystallin homolog"/>
    <property type="match status" value="1"/>
</dbReference>
<dbReference type="InterPro" id="IPR036291">
    <property type="entry name" value="NAD(P)-bd_dom_sf"/>
</dbReference>
<evidence type="ECO:0000256" key="3">
    <source>
        <dbReference type="ARBA" id="ARBA00011738"/>
    </source>
</evidence>
<reference evidence="14 15" key="1">
    <citation type="journal article" date="2007" name="Nature">
        <title>Genome of the marsupial Monodelphis domestica reveals innovation in non-coding sequences.</title>
        <authorList>
            <person name="Mikkelsen T.S."/>
            <person name="Wakefield M.J."/>
            <person name="Aken B."/>
            <person name="Amemiya C.T."/>
            <person name="Chang J.L."/>
            <person name="Duke S."/>
            <person name="Garber M."/>
            <person name="Gentles A.J."/>
            <person name="Goodstadt L."/>
            <person name="Heger A."/>
            <person name="Jurka J."/>
            <person name="Kamal M."/>
            <person name="Mauceli E."/>
            <person name="Searle S.M."/>
            <person name="Sharpe T."/>
            <person name="Baker M.L."/>
            <person name="Batzer M.A."/>
            <person name="Benos P.V."/>
            <person name="Belov K."/>
            <person name="Clamp M."/>
            <person name="Cook A."/>
            <person name="Cuff J."/>
            <person name="Das R."/>
            <person name="Davidow L."/>
            <person name="Deakin J.E."/>
            <person name="Fazzari M.J."/>
            <person name="Glass J.L."/>
            <person name="Grabherr M."/>
            <person name="Greally J.M."/>
            <person name="Gu W."/>
            <person name="Hore T.A."/>
            <person name="Huttley G.A."/>
            <person name="Kleber M."/>
            <person name="Jirtle R.L."/>
            <person name="Koina E."/>
            <person name="Lee J.T."/>
            <person name="Mahony S."/>
            <person name="Marra M.A."/>
            <person name="Miller R.D."/>
            <person name="Nicholls R.D."/>
            <person name="Oda M."/>
            <person name="Papenfuss A.T."/>
            <person name="Parra Z.E."/>
            <person name="Pollock D.D."/>
            <person name="Ray D.A."/>
            <person name="Schein J.E."/>
            <person name="Speed T.P."/>
            <person name="Thompson K."/>
            <person name="VandeBerg J.L."/>
            <person name="Wade C.M."/>
            <person name="Walker J.A."/>
            <person name="Waters P.D."/>
            <person name="Webber C."/>
            <person name="Weidman J.R."/>
            <person name="Xie X."/>
            <person name="Zody M.C."/>
            <person name="Baldwin J."/>
            <person name="Abdouelleil A."/>
            <person name="Abdulkadir J."/>
            <person name="Abebe A."/>
            <person name="Abera B."/>
            <person name="Abreu J."/>
            <person name="Acer S.C."/>
            <person name="Aftuck L."/>
            <person name="Alexander A."/>
            <person name="An P."/>
            <person name="Anderson E."/>
            <person name="Anderson S."/>
            <person name="Arachi H."/>
            <person name="Azer M."/>
            <person name="Bachantsang P."/>
            <person name="Barry A."/>
            <person name="Bayul T."/>
            <person name="Berlin A."/>
            <person name="Bessette D."/>
            <person name="Bloom T."/>
            <person name="Bloom T."/>
            <person name="Boguslavskiy L."/>
            <person name="Bonnet C."/>
            <person name="Boukhgalter B."/>
            <person name="Bourzgui I."/>
            <person name="Brown A."/>
            <person name="Cahill P."/>
            <person name="Channer S."/>
            <person name="Cheshatsang Y."/>
            <person name="Chuda L."/>
            <person name="Citroen M."/>
            <person name="Collymore A."/>
            <person name="Cooke P."/>
            <person name="Costello M."/>
            <person name="D'Aco K."/>
            <person name="Daza R."/>
            <person name="De Haan G."/>
            <person name="DeGray S."/>
            <person name="DeMaso C."/>
            <person name="Dhargay N."/>
            <person name="Dooley K."/>
            <person name="Dooley E."/>
            <person name="Doricent M."/>
            <person name="Dorje P."/>
            <person name="Dorjee K."/>
            <person name="Dupes A."/>
            <person name="Elong R."/>
            <person name="Falk J."/>
            <person name="Farina A."/>
            <person name="Faro S."/>
            <person name="Ferguson D."/>
            <person name="Fisher S."/>
            <person name="Foley C.D."/>
            <person name="Franke A."/>
            <person name="Friedrich D."/>
            <person name="Gadbois L."/>
            <person name="Gearin G."/>
            <person name="Gearin C.R."/>
            <person name="Giannoukos G."/>
            <person name="Goode T."/>
            <person name="Graham J."/>
            <person name="Grandbois E."/>
            <person name="Grewal S."/>
            <person name="Gyaltsen K."/>
            <person name="Hafez N."/>
            <person name="Hagos B."/>
            <person name="Hall J."/>
            <person name="Henson C."/>
            <person name="Hollinger A."/>
            <person name="Honan T."/>
            <person name="Huard M.D."/>
            <person name="Hughes L."/>
            <person name="Hurhula B."/>
            <person name="Husby M.E."/>
            <person name="Kamat A."/>
            <person name="Kanga B."/>
            <person name="Kashin S."/>
            <person name="Khazanovich D."/>
            <person name="Kisner P."/>
            <person name="Lance K."/>
            <person name="Lara M."/>
            <person name="Lee W."/>
            <person name="Lennon N."/>
            <person name="Letendre F."/>
            <person name="LeVine R."/>
            <person name="Lipovsky A."/>
            <person name="Liu X."/>
            <person name="Liu J."/>
            <person name="Liu S."/>
            <person name="Lokyitsang T."/>
            <person name="Lokyitsang Y."/>
            <person name="Lubonja R."/>
            <person name="Lui A."/>
            <person name="MacDonald P."/>
            <person name="Magnisalis V."/>
            <person name="Maru K."/>
            <person name="Matthews C."/>
            <person name="McCusker W."/>
            <person name="McDonough S."/>
            <person name="Mehta T."/>
            <person name="Meldrim J."/>
            <person name="Meneus L."/>
            <person name="Mihai O."/>
            <person name="Mihalev A."/>
            <person name="Mihova T."/>
            <person name="Mittelman R."/>
            <person name="Mlenga V."/>
            <person name="Montmayeur A."/>
            <person name="Mulrain L."/>
            <person name="Navidi A."/>
            <person name="Naylor J."/>
            <person name="Negash T."/>
            <person name="Nguyen T."/>
            <person name="Nguyen N."/>
            <person name="Nicol R."/>
            <person name="Norbu C."/>
            <person name="Norbu N."/>
            <person name="Novod N."/>
            <person name="O'Neill B."/>
            <person name="Osman S."/>
            <person name="Markiewicz E."/>
            <person name="Oyono O.L."/>
            <person name="Patti C."/>
            <person name="Phunkhang P."/>
            <person name="Pierre F."/>
            <person name="Priest M."/>
            <person name="Raghuraman S."/>
            <person name="Rege F."/>
            <person name="Reyes R."/>
            <person name="Rise C."/>
            <person name="Rogov P."/>
            <person name="Ross K."/>
            <person name="Ryan E."/>
            <person name="Settipalli S."/>
            <person name="Shea T."/>
            <person name="Sherpa N."/>
            <person name="Shi L."/>
            <person name="Shih D."/>
            <person name="Sparrow T."/>
            <person name="Spaulding J."/>
            <person name="Stalker J."/>
            <person name="Stange-Thomann N."/>
            <person name="Stavropoulos S."/>
            <person name="Stone C."/>
            <person name="Strader C."/>
            <person name="Tesfaye S."/>
            <person name="Thomson T."/>
            <person name="Thoulutsang Y."/>
            <person name="Thoulutsang D."/>
            <person name="Topham K."/>
            <person name="Topping I."/>
            <person name="Tsamla T."/>
            <person name="Vassiliev H."/>
            <person name="Vo A."/>
            <person name="Wangchuk T."/>
            <person name="Wangdi T."/>
            <person name="Weiand M."/>
            <person name="Wilkinson J."/>
            <person name="Wilson A."/>
            <person name="Yadav S."/>
            <person name="Young G."/>
            <person name="Yu Q."/>
            <person name="Zembek L."/>
            <person name="Zhong D."/>
            <person name="Zimmer A."/>
            <person name="Zwirko Z."/>
            <person name="Jaffe D.B."/>
            <person name="Alvarez P."/>
            <person name="Brockman W."/>
            <person name="Butler J."/>
            <person name="Chin C."/>
            <person name="Gnerre S."/>
            <person name="MacCallum I."/>
            <person name="Graves J.A."/>
            <person name="Ponting C.P."/>
            <person name="Breen M."/>
            <person name="Samollow P.B."/>
            <person name="Lander E.S."/>
            <person name="Lindblad-Toh K."/>
        </authorList>
    </citation>
    <scope>NUCLEOTIDE SEQUENCE [LARGE SCALE GENOMIC DNA]</scope>
</reference>
<dbReference type="Pfam" id="PF02737">
    <property type="entry name" value="3HCDH_N"/>
    <property type="match status" value="1"/>
</dbReference>
<feature type="coiled-coil region" evidence="11">
    <location>
        <begin position="34"/>
        <end position="61"/>
    </location>
</feature>
<accession>A0A5F8H2J9</accession>
<evidence type="ECO:0000256" key="6">
    <source>
        <dbReference type="ARBA" id="ARBA00023002"/>
    </source>
</evidence>
<dbReference type="GO" id="GO:0070403">
    <property type="term" value="F:NAD+ binding"/>
    <property type="evidence" value="ECO:0007669"/>
    <property type="project" value="Ensembl"/>
</dbReference>
<evidence type="ECO:0000313" key="15">
    <source>
        <dbReference type="Proteomes" id="UP000002280"/>
    </source>
</evidence>
<feature type="domain" description="3-hydroxyacyl-CoA dehydrogenase NAD binding" evidence="13">
    <location>
        <begin position="16"/>
        <end position="153"/>
    </location>
</feature>
<keyword evidence="4" id="KW-0963">Cytoplasm</keyword>
<dbReference type="PIRSF" id="PIRSF000105">
    <property type="entry name" value="HCDH"/>
    <property type="match status" value="1"/>
</dbReference>
<evidence type="ECO:0000259" key="12">
    <source>
        <dbReference type="Pfam" id="PF00725"/>
    </source>
</evidence>
<evidence type="ECO:0000256" key="11">
    <source>
        <dbReference type="SAM" id="Coils"/>
    </source>
</evidence>
<evidence type="ECO:0000313" key="14">
    <source>
        <dbReference type="Ensembl" id="ENSMODP00000053621.1"/>
    </source>
</evidence>
<dbReference type="Proteomes" id="UP000002280">
    <property type="component" value="Chromosome 4"/>
</dbReference>
<dbReference type="STRING" id="13616.ENSMODP00000053621"/>
<evidence type="ECO:0000256" key="10">
    <source>
        <dbReference type="PIRSR" id="PIRSR000105-1"/>
    </source>
</evidence>
<evidence type="ECO:0000256" key="4">
    <source>
        <dbReference type="ARBA" id="ARBA00022490"/>
    </source>
</evidence>
<comment type="similarity">
    <text evidence="2">Belongs to the 3-hydroxyacyl-CoA dehydrogenase family.</text>
</comment>